<protein>
    <recommendedName>
        <fullName evidence="2">1-phosphatidylinositol 4,5-bisphosphate phosphodiesterase</fullName>
        <ecNumber evidence="2">3.1.4.11</ecNumber>
    </recommendedName>
</protein>
<dbReference type="PROSITE" id="PS50008">
    <property type="entry name" value="PIPLC_Y_DOMAIN"/>
    <property type="match status" value="1"/>
</dbReference>
<dbReference type="Gene3D" id="2.60.40.150">
    <property type="entry name" value="C2 domain"/>
    <property type="match status" value="1"/>
</dbReference>
<dbReference type="Gene3D" id="3.20.20.190">
    <property type="entry name" value="Phosphatidylinositol (PI) phosphodiesterase"/>
    <property type="match status" value="1"/>
</dbReference>
<keyword evidence="10" id="KW-1185">Reference proteome</keyword>
<dbReference type="GO" id="GO:0005509">
    <property type="term" value="F:calcium ion binding"/>
    <property type="evidence" value="ECO:0007669"/>
    <property type="project" value="UniProtKB-UniRule"/>
</dbReference>
<dbReference type="PANTHER" id="PTHR10336:SF149">
    <property type="entry name" value="1-PHOSPHATIDYLINOSITOL 4,5-BISPHOSPHATE PHOSPHODIESTERASE CLASSES I AND II"/>
    <property type="match status" value="1"/>
</dbReference>
<dbReference type="SUPFAM" id="SSF47473">
    <property type="entry name" value="EF-hand"/>
    <property type="match status" value="1"/>
</dbReference>
<comment type="cofactor">
    <cofactor evidence="4">
        <name>Ca(2+)</name>
        <dbReference type="ChEBI" id="CHEBI:29108"/>
    </cofactor>
    <text evidence="4">Binds 1 Ca(2+) ion per subunit.</text>
</comment>
<evidence type="ECO:0000256" key="6">
    <source>
        <dbReference type="SAM" id="MobiDB-lite"/>
    </source>
</evidence>
<dbReference type="SUPFAM" id="SSF49562">
    <property type="entry name" value="C2 domain (Calcium/lipid-binding domain, CaLB)"/>
    <property type="match status" value="1"/>
</dbReference>
<keyword evidence="1 2" id="KW-0378">Hydrolase</keyword>
<comment type="caution">
    <text evidence="8">The sequence shown here is derived from an EMBL/GenBank/DDBJ whole genome shotgun (WGS) entry which is preliminary data.</text>
</comment>
<evidence type="ECO:0000256" key="1">
    <source>
        <dbReference type="ARBA" id="ARBA00022801"/>
    </source>
</evidence>
<keyword evidence="2" id="KW-0807">Transducer</keyword>
<dbReference type="InterPro" id="IPR016280">
    <property type="entry name" value="PLC-beta"/>
</dbReference>
<dbReference type="Pfam" id="PF00388">
    <property type="entry name" value="PI-PLC-X"/>
    <property type="match status" value="1"/>
</dbReference>
<dbReference type="SMART" id="SM00149">
    <property type="entry name" value="PLCYc"/>
    <property type="match status" value="1"/>
</dbReference>
<feature type="region of interest" description="Disordered" evidence="6">
    <location>
        <begin position="495"/>
        <end position="551"/>
    </location>
</feature>
<sequence length="1192" mass="138030">MASAKSIVHTSTLKPNVVSKNLINGAWALRWPEENTKPVAPILVNLHIDSKGYILFCLNKATKEIECFDIALIHDTRTGKYIIPPKDAIKCEQMNIGADVPVQDKWLTIYYGHTFVPDRELRAIHFCFESPSLAKEWADELFQYARNPFLRNLSALELLEKIHSKIVNGLVEEVRQDRQDRKEIAVRTILRMFCRNSRETEREQRILKALDYIQLPHERDSWIDPEQFTFDKFFNFYMQLMERNEIDRLVEKIFVVDLFSGGKRNRLITHEKLKAFIEKQSKTRSDDAVYNINYDQKTKSMCDESFLRYLLSFDNLVIDPSKLELHQDMDKPLSHYFIASSHNTYLVGGQLHGRASVEMYRQVLLTGCRCIELDILDSPDGEPEIKHRKTMIRAVPFRDVIEAIDQYAFKVSPYPVILSFENHCSERVQWKMANYLTEILGDKLLTQPLKSHPNKENVPLPSPNDLKNKILIKNKKLRSIKTPYSIDPNVTVGNPYSTNLQQKRFGKSDSIQTTSSDYSFNSVTQPTSPSGYSSASSAQTFNMSPTNSVRRTGRHFSDVHRHLESIEFDINSESPRYGIIVDPNSDSSDEELFENEHNNLHDQLASNQTYPLTTTVAPVPYLNEVMIESKATKAMSDLVNYVTAVHFKDFVIAEKLDLSHECSSFNEDKGQNLIRENAIEFVNYNKRQWSRIYPKGTRIDSSNYNPYTFWPVGCQMVALNYQTLDTPMQINLGMFEYNKRCGYLQKPAPYCLRSGTFDPHAHVSVENVVVEQLEIKLISGQFLTQDREPAYVDVEMYGIYADTTKRREYRIKSKKWNGFQAVYDDSDVEHDITIKFSKINLPEMAAVRFAAFEEDNIFIGQAVIPVLNLRSGYRHVVLRNQINVPIQSSTLFIFIRIDVHVDDANLDFVKLLMNPKIGEVKKQAFNEILNDQRQPHPNGSDQPNIYDVQIQQILNPLVAKRSKSAGDLRGRLGSVNYELRKDPFGSVANLHHSSITGKRHPSSAIIDENIYKIQFVQNSPLNNKRLCDCLTIKDIYRTKFYMQKQEKLQMKLQKTGTVQDKKIEIEEKKFRKNLHRQKAINEFYNKIEKHINAYYTKQISCVHEIFKQESAKVKDQVRIQTKSDTKERLWNERDRQKLSSVRNKIRQMNVEAGAVTIRKLESMRDKLCETITTNQINTLASLKLERESVNTC</sequence>
<dbReference type="GO" id="GO:0046488">
    <property type="term" value="P:phosphatidylinositol metabolic process"/>
    <property type="evidence" value="ECO:0007669"/>
    <property type="project" value="TreeGrafter"/>
</dbReference>
<feature type="binding site" evidence="4">
    <location>
        <position position="343"/>
    </location>
    <ligand>
        <name>Ca(2+)</name>
        <dbReference type="ChEBI" id="CHEBI:29108"/>
    </ligand>
</feature>
<dbReference type="InterPro" id="IPR017946">
    <property type="entry name" value="PLC-like_Pdiesterase_TIM-brl"/>
</dbReference>
<dbReference type="GO" id="GO:0051209">
    <property type="term" value="P:release of sequestered calcium ion into cytosol"/>
    <property type="evidence" value="ECO:0007669"/>
    <property type="project" value="TreeGrafter"/>
</dbReference>
<dbReference type="GO" id="GO:0016042">
    <property type="term" value="P:lipid catabolic process"/>
    <property type="evidence" value="ECO:0007669"/>
    <property type="project" value="UniProtKB-KW"/>
</dbReference>
<dbReference type="SUPFAM" id="SSF50729">
    <property type="entry name" value="PH domain-like"/>
    <property type="match status" value="1"/>
</dbReference>
<dbReference type="InterPro" id="IPR001192">
    <property type="entry name" value="PI-PLC_fam"/>
</dbReference>
<dbReference type="AlphaFoldDB" id="A0A813PR94"/>
<dbReference type="InterPro" id="IPR011992">
    <property type="entry name" value="EF-hand-dom_pair"/>
</dbReference>
<evidence type="ECO:0000313" key="9">
    <source>
        <dbReference type="EMBL" id="CAF3534386.1"/>
    </source>
</evidence>
<dbReference type="Pfam" id="PF00387">
    <property type="entry name" value="PI-PLC-Y"/>
    <property type="match status" value="1"/>
</dbReference>
<feature type="binding site" evidence="4">
    <location>
        <position position="421"/>
    </location>
    <ligand>
        <name>Ca(2+)</name>
        <dbReference type="ChEBI" id="CHEBI:29108"/>
    </ligand>
</feature>
<dbReference type="PROSITE" id="PS50007">
    <property type="entry name" value="PIPLC_X_DOMAIN"/>
    <property type="match status" value="1"/>
</dbReference>
<dbReference type="PANTHER" id="PTHR10336">
    <property type="entry name" value="PHOSPHOINOSITIDE-SPECIFIC PHOSPHOLIPASE C FAMILY PROTEIN"/>
    <property type="match status" value="1"/>
</dbReference>
<evidence type="ECO:0000256" key="4">
    <source>
        <dbReference type="PIRSR" id="PIRSR000956-2"/>
    </source>
</evidence>
<dbReference type="GO" id="GO:0048015">
    <property type="term" value="P:phosphatidylinositol-mediated signaling"/>
    <property type="evidence" value="ECO:0007669"/>
    <property type="project" value="TreeGrafter"/>
</dbReference>
<dbReference type="GO" id="GO:0005737">
    <property type="term" value="C:cytoplasm"/>
    <property type="evidence" value="ECO:0007669"/>
    <property type="project" value="TreeGrafter"/>
</dbReference>
<dbReference type="Pfam" id="PF17787">
    <property type="entry name" value="PH_14"/>
    <property type="match status" value="1"/>
</dbReference>
<feature type="compositionally biased region" description="Low complexity" evidence="6">
    <location>
        <begin position="525"/>
        <end position="540"/>
    </location>
</feature>
<dbReference type="EC" id="3.1.4.11" evidence="2"/>
<dbReference type="Proteomes" id="UP000681722">
    <property type="component" value="Unassembled WGS sequence"/>
</dbReference>
<accession>A0A813PR94</accession>
<dbReference type="CDD" id="cd00275">
    <property type="entry name" value="C2_PLC_like"/>
    <property type="match status" value="1"/>
</dbReference>
<name>A0A813PR94_9BILA</name>
<feature type="active site" evidence="3">
    <location>
        <position position="342"/>
    </location>
</feature>
<evidence type="ECO:0000256" key="2">
    <source>
        <dbReference type="PIRNR" id="PIRNR000956"/>
    </source>
</evidence>
<comment type="catalytic activity">
    <reaction evidence="2 5">
        <text>a 1,2-diacyl-sn-glycero-3-phospho-(1D-myo-inositol-4,5-bisphosphate) + H2O = 1D-myo-inositol 1,4,5-trisphosphate + a 1,2-diacyl-sn-glycerol + H(+)</text>
        <dbReference type="Rhea" id="RHEA:33179"/>
        <dbReference type="ChEBI" id="CHEBI:15377"/>
        <dbReference type="ChEBI" id="CHEBI:15378"/>
        <dbReference type="ChEBI" id="CHEBI:17815"/>
        <dbReference type="ChEBI" id="CHEBI:58456"/>
        <dbReference type="ChEBI" id="CHEBI:203600"/>
        <dbReference type="EC" id="3.1.4.11"/>
    </reaction>
</comment>
<evidence type="ECO:0000256" key="3">
    <source>
        <dbReference type="PIRSR" id="PIRSR000956-1"/>
    </source>
</evidence>
<dbReference type="Pfam" id="PF22631">
    <property type="entry name" value="PLCB1-4-like_EFh"/>
    <property type="match status" value="1"/>
</dbReference>
<evidence type="ECO:0000259" key="7">
    <source>
        <dbReference type="PROSITE" id="PS50008"/>
    </source>
</evidence>
<feature type="compositionally biased region" description="Polar residues" evidence="6">
    <location>
        <begin position="509"/>
        <end position="524"/>
    </location>
</feature>
<dbReference type="SUPFAM" id="SSF51695">
    <property type="entry name" value="PLC-like phosphodiesterases"/>
    <property type="match status" value="1"/>
</dbReference>
<feature type="domain" description="PI-PLC Y-box" evidence="7">
    <location>
        <begin position="635"/>
        <end position="747"/>
    </location>
</feature>
<feature type="compositionally biased region" description="Polar residues" evidence="6">
    <location>
        <begin position="541"/>
        <end position="550"/>
    </location>
</feature>
<dbReference type="InterPro" id="IPR000909">
    <property type="entry name" value="PLipase_C_PInositol-sp_X_dom"/>
</dbReference>
<gene>
    <name evidence="8" type="ORF">GPM918_LOCUS1019</name>
    <name evidence="9" type="ORF">SRO942_LOCUS1019</name>
</gene>
<dbReference type="InterPro" id="IPR053945">
    <property type="entry name" value="PLCB1-4-like_EFh"/>
</dbReference>
<dbReference type="Gene3D" id="2.30.29.240">
    <property type="match status" value="1"/>
</dbReference>
<dbReference type="EMBL" id="CAJNOQ010000087">
    <property type="protein sequence ID" value="CAF0754235.1"/>
    <property type="molecule type" value="Genomic_DNA"/>
</dbReference>
<dbReference type="InterPro" id="IPR037862">
    <property type="entry name" value="PLC-beta_PH"/>
</dbReference>
<dbReference type="Proteomes" id="UP000663829">
    <property type="component" value="Unassembled WGS sequence"/>
</dbReference>
<dbReference type="PRINTS" id="PR00390">
    <property type="entry name" value="PHPHLIPASEC"/>
</dbReference>
<dbReference type="GO" id="GO:0004435">
    <property type="term" value="F:phosphatidylinositol-4,5-bisphosphate phospholipase C activity"/>
    <property type="evidence" value="ECO:0007669"/>
    <property type="project" value="UniProtKB-UniRule"/>
</dbReference>
<organism evidence="8 10">
    <name type="scientific">Didymodactylos carnosus</name>
    <dbReference type="NCBI Taxonomy" id="1234261"/>
    <lineage>
        <taxon>Eukaryota</taxon>
        <taxon>Metazoa</taxon>
        <taxon>Spiralia</taxon>
        <taxon>Gnathifera</taxon>
        <taxon>Rotifera</taxon>
        <taxon>Eurotatoria</taxon>
        <taxon>Bdelloidea</taxon>
        <taxon>Philodinida</taxon>
        <taxon>Philodinidae</taxon>
        <taxon>Didymodactylos</taxon>
    </lineage>
</organism>
<feature type="binding site" evidence="4">
    <location>
        <position position="372"/>
    </location>
    <ligand>
        <name>Ca(2+)</name>
        <dbReference type="ChEBI" id="CHEBI:29108"/>
    </ligand>
</feature>
<evidence type="ECO:0000313" key="8">
    <source>
        <dbReference type="EMBL" id="CAF0754235.1"/>
    </source>
</evidence>
<keyword evidence="2 5" id="KW-0442">Lipid degradation</keyword>
<dbReference type="InterPro" id="IPR035892">
    <property type="entry name" value="C2_domain_sf"/>
</dbReference>
<proteinExistence type="predicted"/>
<keyword evidence="4" id="KW-0106">Calcium</keyword>
<feature type="binding site" evidence="4">
    <location>
        <position position="374"/>
    </location>
    <ligand>
        <name>Ca(2+)</name>
        <dbReference type="ChEBI" id="CHEBI:29108"/>
    </ligand>
</feature>
<dbReference type="InterPro" id="IPR001711">
    <property type="entry name" value="PLipase_C_Pinositol-sp_Y"/>
</dbReference>
<dbReference type="PIRSF" id="PIRSF000956">
    <property type="entry name" value="PLC-beta"/>
    <property type="match status" value="1"/>
</dbReference>
<evidence type="ECO:0000256" key="5">
    <source>
        <dbReference type="RuleBase" id="RU361133"/>
    </source>
</evidence>
<dbReference type="EMBL" id="CAJOBC010000087">
    <property type="protein sequence ID" value="CAF3534386.1"/>
    <property type="molecule type" value="Genomic_DNA"/>
</dbReference>
<dbReference type="SMART" id="SM00148">
    <property type="entry name" value="PLCXc"/>
    <property type="match status" value="1"/>
</dbReference>
<dbReference type="CDD" id="cd08591">
    <property type="entry name" value="PI-PLCc_beta"/>
    <property type="match status" value="1"/>
</dbReference>
<keyword evidence="2 5" id="KW-0443">Lipid metabolism</keyword>
<keyword evidence="4" id="KW-0479">Metal-binding</keyword>
<feature type="active site" evidence="3">
    <location>
        <position position="387"/>
    </location>
</feature>
<reference evidence="8" key="1">
    <citation type="submission" date="2021-02" db="EMBL/GenBank/DDBJ databases">
        <authorList>
            <person name="Nowell W R."/>
        </authorList>
    </citation>
    <scope>NUCLEOTIDE SEQUENCE</scope>
</reference>
<evidence type="ECO:0000313" key="10">
    <source>
        <dbReference type="Proteomes" id="UP000663829"/>
    </source>
</evidence>
<dbReference type="GO" id="GO:0007186">
    <property type="term" value="P:G protein-coupled receptor signaling pathway"/>
    <property type="evidence" value="ECO:0007669"/>
    <property type="project" value="TreeGrafter"/>
</dbReference>
<dbReference type="OrthoDB" id="269822at2759"/>